<evidence type="ECO:0000313" key="3">
    <source>
        <dbReference type="Proteomes" id="UP000218238"/>
    </source>
</evidence>
<dbReference type="OrthoDB" id="9786526at2"/>
<organism evidence="2 3">
    <name type="scientific">Brunnivagina elsteri CCALA 953</name>
    <dbReference type="NCBI Taxonomy" id="987040"/>
    <lineage>
        <taxon>Bacteria</taxon>
        <taxon>Bacillati</taxon>
        <taxon>Cyanobacteriota</taxon>
        <taxon>Cyanophyceae</taxon>
        <taxon>Nostocales</taxon>
        <taxon>Calotrichaceae</taxon>
        <taxon>Brunnivagina</taxon>
    </lineage>
</organism>
<protein>
    <recommendedName>
        <fullName evidence="1">LysR substrate-binding domain-containing protein</fullName>
    </recommendedName>
</protein>
<evidence type="ECO:0000313" key="2">
    <source>
        <dbReference type="EMBL" id="PAX49068.1"/>
    </source>
</evidence>
<keyword evidence="3" id="KW-1185">Reference proteome</keyword>
<comment type="caution">
    <text evidence="2">The sequence shown here is derived from an EMBL/GenBank/DDBJ whole genome shotgun (WGS) entry which is preliminary data.</text>
</comment>
<evidence type="ECO:0000259" key="1">
    <source>
        <dbReference type="Pfam" id="PF03466"/>
    </source>
</evidence>
<dbReference type="AlphaFoldDB" id="A0A2A2TAW8"/>
<dbReference type="Pfam" id="PF03466">
    <property type="entry name" value="LysR_substrate"/>
    <property type="match status" value="1"/>
</dbReference>
<gene>
    <name evidence="2" type="ORF">CK510_28025</name>
</gene>
<dbReference type="Gene3D" id="3.40.190.290">
    <property type="match status" value="1"/>
</dbReference>
<proteinExistence type="predicted"/>
<dbReference type="SUPFAM" id="SSF53850">
    <property type="entry name" value="Periplasmic binding protein-like II"/>
    <property type="match status" value="1"/>
</dbReference>
<dbReference type="RefSeq" id="WP_095724769.1">
    <property type="nucleotide sequence ID" value="NZ_NTFS01000543.1"/>
</dbReference>
<sequence>MALGFGFSVLPDYLCAEWVENRRLTLVLKPEHLVTNQIWLAYRKSERHTEKVKILLSILG</sequence>
<accession>A0A2A2TAW8</accession>
<dbReference type="Proteomes" id="UP000218238">
    <property type="component" value="Unassembled WGS sequence"/>
</dbReference>
<feature type="domain" description="LysR substrate-binding" evidence="1">
    <location>
        <begin position="2"/>
        <end position="59"/>
    </location>
</feature>
<dbReference type="EMBL" id="NTFS01000543">
    <property type="protein sequence ID" value="PAX49068.1"/>
    <property type="molecule type" value="Genomic_DNA"/>
</dbReference>
<dbReference type="InterPro" id="IPR005119">
    <property type="entry name" value="LysR_subst-bd"/>
</dbReference>
<reference evidence="2 3" key="1">
    <citation type="submission" date="2017-08" db="EMBL/GenBank/DDBJ databases">
        <title>Draft genome sequence of filamentous cyanobacterium Calothrix elsteri CCALA 953.</title>
        <authorList>
            <person name="Gagunashvili A.N."/>
            <person name="Elster J."/>
            <person name="Andresson O.S."/>
        </authorList>
    </citation>
    <scope>NUCLEOTIDE SEQUENCE [LARGE SCALE GENOMIC DNA]</scope>
    <source>
        <strain evidence="2 3">CCALA 953</strain>
    </source>
</reference>
<name>A0A2A2TAW8_9CYAN</name>